<feature type="region of interest" description="Disordered" evidence="2">
    <location>
        <begin position="480"/>
        <end position="505"/>
    </location>
</feature>
<evidence type="ECO:0000259" key="3">
    <source>
        <dbReference type="PROSITE" id="PS50994"/>
    </source>
</evidence>
<dbReference type="InterPro" id="IPR036397">
    <property type="entry name" value="RNaseH_sf"/>
</dbReference>
<dbReference type="Pfam" id="PF00665">
    <property type="entry name" value="rve"/>
    <property type="match status" value="1"/>
</dbReference>
<keyword evidence="1" id="KW-0645">Protease</keyword>
<dbReference type="EMBL" id="CP144753">
    <property type="protein sequence ID" value="WVZ93222.1"/>
    <property type="molecule type" value="Genomic_DNA"/>
</dbReference>
<reference evidence="4 5" key="1">
    <citation type="submission" date="2024-02" db="EMBL/GenBank/DDBJ databases">
        <title>High-quality chromosome-scale genome assembly of Pensacola bahiagrass (Paspalum notatum Flugge var. saurae).</title>
        <authorList>
            <person name="Vega J.M."/>
            <person name="Podio M."/>
            <person name="Orjuela J."/>
            <person name="Siena L.A."/>
            <person name="Pessino S.C."/>
            <person name="Combes M.C."/>
            <person name="Mariac C."/>
            <person name="Albertini E."/>
            <person name="Pupilli F."/>
            <person name="Ortiz J.P.A."/>
            <person name="Leblanc O."/>
        </authorList>
    </citation>
    <scope>NUCLEOTIDE SEQUENCE [LARGE SCALE GENOMIC DNA]</scope>
    <source>
        <strain evidence="4">R1</strain>
        <tissue evidence="4">Leaf</tissue>
    </source>
</reference>
<dbReference type="GO" id="GO:0008233">
    <property type="term" value="F:peptidase activity"/>
    <property type="evidence" value="ECO:0007669"/>
    <property type="project" value="UniProtKB-KW"/>
</dbReference>
<dbReference type="InterPro" id="IPR039537">
    <property type="entry name" value="Retrotran_Ty1/copia-like"/>
</dbReference>
<gene>
    <name evidence="4" type="ORF">U9M48_039220</name>
</gene>
<dbReference type="InterPro" id="IPR001584">
    <property type="entry name" value="Integrase_cat-core"/>
</dbReference>
<keyword evidence="1" id="KW-0378">Hydrolase</keyword>
<feature type="domain" description="Integrase catalytic" evidence="3">
    <location>
        <begin position="217"/>
        <end position="383"/>
    </location>
</feature>
<dbReference type="PROSITE" id="PS50994">
    <property type="entry name" value="INTEGRASE"/>
    <property type="match status" value="1"/>
</dbReference>
<evidence type="ECO:0000256" key="2">
    <source>
        <dbReference type="SAM" id="MobiDB-lite"/>
    </source>
</evidence>
<organism evidence="4 5">
    <name type="scientific">Paspalum notatum var. saurae</name>
    <dbReference type="NCBI Taxonomy" id="547442"/>
    <lineage>
        <taxon>Eukaryota</taxon>
        <taxon>Viridiplantae</taxon>
        <taxon>Streptophyta</taxon>
        <taxon>Embryophyta</taxon>
        <taxon>Tracheophyta</taxon>
        <taxon>Spermatophyta</taxon>
        <taxon>Magnoliopsida</taxon>
        <taxon>Liliopsida</taxon>
        <taxon>Poales</taxon>
        <taxon>Poaceae</taxon>
        <taxon>PACMAD clade</taxon>
        <taxon>Panicoideae</taxon>
        <taxon>Andropogonodae</taxon>
        <taxon>Paspaleae</taxon>
        <taxon>Paspalinae</taxon>
        <taxon>Paspalum</taxon>
    </lineage>
</organism>
<dbReference type="InterPro" id="IPR012337">
    <property type="entry name" value="RNaseH-like_sf"/>
</dbReference>
<proteinExistence type="predicted"/>
<dbReference type="AlphaFoldDB" id="A0AAQ3XEE3"/>
<dbReference type="InterPro" id="IPR057670">
    <property type="entry name" value="SH3_retrovirus"/>
</dbReference>
<dbReference type="Pfam" id="PF13976">
    <property type="entry name" value="gag_pre-integrs"/>
    <property type="match status" value="1"/>
</dbReference>
<accession>A0AAQ3XEE3</accession>
<dbReference type="Pfam" id="PF25597">
    <property type="entry name" value="SH3_retrovirus"/>
    <property type="match status" value="1"/>
</dbReference>
<dbReference type="Pfam" id="PF22936">
    <property type="entry name" value="Pol_BBD"/>
    <property type="match status" value="1"/>
</dbReference>
<sequence>MYDNNIYLLSKVNGKVKAKFIGKDIKSKKGKLPKQLWVPKVNYKAGGKHWVLNSGCTQHMTGNDGMFTSLEDPDDKEQVTFGDNSKGKHWSLSFNLLSIAQLCDLGLTCEFDKNCVVVKSEKDKSMVFQGFRHGHLYLVDFSEMKTSSTTCLFSKSSLGWLWHRHIAHIGMSQLKKVVKKGMVTGVKDVIFEKDKLCSACQAGKQVASHHPMKTCVSTSKPLQLLHMDLFGPTTYESIGGNLYCLVIVDDFTRYTWTLFLGDKSETPDKFKIFAKRAQREFGLNIVKVRSDNGSEFKNYKVDDWCDEEDIMHEFSATYTPQQNGVVERKNKTLITLARAILEDYGTSKDFWAEAINTACHASNRVYLHRLLDKTPYELLIGRKPNISYFRVFGCKCFIYKKKRLGKFKKRCDVGFFVGYASNSKAYRVFNQTTGMIEETCDVEFDETNGSQGEMFSHDDVDDEPLRDAMKNMTIGDVKPEEVHEDNDQGRKLSIETKHLHDTSCG</sequence>
<keyword evidence="5" id="KW-1185">Reference proteome</keyword>
<dbReference type="GO" id="GO:0006508">
    <property type="term" value="P:proteolysis"/>
    <property type="evidence" value="ECO:0007669"/>
    <property type="project" value="UniProtKB-KW"/>
</dbReference>
<dbReference type="PANTHER" id="PTHR42648:SF21">
    <property type="entry name" value="CYSTEINE-RICH RLK (RECEPTOR-LIKE PROTEIN KINASE) 8"/>
    <property type="match status" value="1"/>
</dbReference>
<dbReference type="GO" id="GO:0015074">
    <property type="term" value="P:DNA integration"/>
    <property type="evidence" value="ECO:0007669"/>
    <property type="project" value="InterPro"/>
</dbReference>
<dbReference type="PANTHER" id="PTHR42648">
    <property type="entry name" value="TRANSPOSASE, PUTATIVE-RELATED"/>
    <property type="match status" value="1"/>
</dbReference>
<dbReference type="Proteomes" id="UP001341281">
    <property type="component" value="Chromosome 09"/>
</dbReference>
<dbReference type="GO" id="GO:0003676">
    <property type="term" value="F:nucleic acid binding"/>
    <property type="evidence" value="ECO:0007669"/>
    <property type="project" value="InterPro"/>
</dbReference>
<evidence type="ECO:0000313" key="5">
    <source>
        <dbReference type="Proteomes" id="UP001341281"/>
    </source>
</evidence>
<name>A0AAQ3XEE3_PASNO</name>
<evidence type="ECO:0000313" key="4">
    <source>
        <dbReference type="EMBL" id="WVZ93222.1"/>
    </source>
</evidence>
<dbReference type="Gene3D" id="3.30.420.10">
    <property type="entry name" value="Ribonuclease H-like superfamily/Ribonuclease H"/>
    <property type="match status" value="1"/>
</dbReference>
<protein>
    <recommendedName>
        <fullName evidence="3">Integrase catalytic domain-containing protein</fullName>
    </recommendedName>
</protein>
<dbReference type="InterPro" id="IPR054722">
    <property type="entry name" value="PolX-like_BBD"/>
</dbReference>
<dbReference type="InterPro" id="IPR025724">
    <property type="entry name" value="GAG-pre-integrase_dom"/>
</dbReference>
<dbReference type="SUPFAM" id="SSF53098">
    <property type="entry name" value="Ribonuclease H-like"/>
    <property type="match status" value="1"/>
</dbReference>
<evidence type="ECO:0000256" key="1">
    <source>
        <dbReference type="ARBA" id="ARBA00022670"/>
    </source>
</evidence>